<dbReference type="CDD" id="cd01301">
    <property type="entry name" value="rDP_like"/>
    <property type="match status" value="1"/>
</dbReference>
<protein>
    <recommendedName>
        <fullName evidence="1">Dipeptidase</fullName>
        <ecNumber evidence="1">3.4.13.19</ecNumber>
    </recommendedName>
</protein>
<keyword evidence="1" id="KW-0472">Membrane</keyword>
<keyword evidence="1" id="KW-0378">Hydrolase</keyword>
<organism evidence="2 3">
    <name type="scientific">Ignelater luminosus</name>
    <name type="common">Cucubano</name>
    <name type="synonym">Pyrophorus luminosus</name>
    <dbReference type="NCBI Taxonomy" id="2038154"/>
    <lineage>
        <taxon>Eukaryota</taxon>
        <taxon>Metazoa</taxon>
        <taxon>Ecdysozoa</taxon>
        <taxon>Arthropoda</taxon>
        <taxon>Hexapoda</taxon>
        <taxon>Insecta</taxon>
        <taxon>Pterygota</taxon>
        <taxon>Neoptera</taxon>
        <taxon>Endopterygota</taxon>
        <taxon>Coleoptera</taxon>
        <taxon>Polyphaga</taxon>
        <taxon>Elateriformia</taxon>
        <taxon>Elateroidea</taxon>
        <taxon>Elateridae</taxon>
        <taxon>Agrypninae</taxon>
        <taxon>Pyrophorini</taxon>
        <taxon>Ignelater</taxon>
    </lineage>
</organism>
<comment type="similarity">
    <text evidence="1">Belongs to the metallo-dependent hydrolases superfamily. Peptidase M19 family.</text>
</comment>
<keyword evidence="1" id="KW-0482">Metalloprotease</keyword>
<evidence type="ECO:0000313" key="3">
    <source>
        <dbReference type="Proteomes" id="UP000801492"/>
    </source>
</evidence>
<dbReference type="GO" id="GO:0070573">
    <property type="term" value="F:metallodipeptidase activity"/>
    <property type="evidence" value="ECO:0007669"/>
    <property type="project" value="InterPro"/>
</dbReference>
<proteinExistence type="inferred from homology"/>
<dbReference type="PANTHER" id="PTHR10443:SF45">
    <property type="entry name" value="DIPEPTIDASE"/>
    <property type="match status" value="1"/>
</dbReference>
<comment type="subunit">
    <text evidence="1">Homodimer; disulfide-linked.</text>
</comment>
<dbReference type="InterPro" id="IPR000180">
    <property type="entry name" value="Dipep_AS"/>
</dbReference>
<dbReference type="EMBL" id="VTPC01090838">
    <property type="protein sequence ID" value="KAF2881237.1"/>
    <property type="molecule type" value="Genomic_DNA"/>
</dbReference>
<keyword evidence="1" id="KW-0336">GPI-anchor</keyword>
<dbReference type="PROSITE" id="PS51365">
    <property type="entry name" value="RENAL_DIPEPTIDASE_2"/>
    <property type="match status" value="1"/>
</dbReference>
<evidence type="ECO:0000313" key="2">
    <source>
        <dbReference type="EMBL" id="KAF2881237.1"/>
    </source>
</evidence>
<dbReference type="GO" id="GO:0098552">
    <property type="term" value="C:side of membrane"/>
    <property type="evidence" value="ECO:0007669"/>
    <property type="project" value="UniProtKB-KW"/>
</dbReference>
<dbReference type="AlphaFoldDB" id="A0A8K0C9I2"/>
<evidence type="ECO:0000256" key="1">
    <source>
        <dbReference type="RuleBase" id="RU341113"/>
    </source>
</evidence>
<dbReference type="Proteomes" id="UP000801492">
    <property type="component" value="Unassembled WGS sequence"/>
</dbReference>
<accession>A0A8K0C9I2</accession>
<keyword evidence="1" id="KW-0224">Dipeptidase</keyword>
<gene>
    <name evidence="2" type="ORF">ILUMI_24932</name>
</gene>
<keyword evidence="1" id="KW-0449">Lipoprotein</keyword>
<dbReference type="GO" id="GO:0006508">
    <property type="term" value="P:proteolysis"/>
    <property type="evidence" value="ECO:0007669"/>
    <property type="project" value="UniProtKB-KW"/>
</dbReference>
<dbReference type="PANTHER" id="PTHR10443">
    <property type="entry name" value="MICROSOMAL DIPEPTIDASE"/>
    <property type="match status" value="1"/>
</dbReference>
<keyword evidence="1" id="KW-1015">Disulfide bond</keyword>
<dbReference type="OrthoDB" id="445695at2759"/>
<dbReference type="GO" id="GO:0046872">
    <property type="term" value="F:metal ion binding"/>
    <property type="evidence" value="ECO:0007669"/>
    <property type="project" value="UniProtKB-UniRule"/>
</dbReference>
<dbReference type="Pfam" id="PF01244">
    <property type="entry name" value="Peptidase_M19"/>
    <property type="match status" value="1"/>
</dbReference>
<comment type="subcellular location">
    <subcellularLocation>
        <location evidence="1">Membrane</location>
        <topology evidence="1">Lipid-anchor</topology>
        <topology evidence="1">GPI-anchor</topology>
    </subcellularLocation>
</comment>
<dbReference type="InterPro" id="IPR032466">
    <property type="entry name" value="Metal_Hydrolase"/>
</dbReference>
<keyword evidence="1" id="KW-0862">Zinc</keyword>
<comment type="cofactor">
    <cofactor evidence="1">
        <name>Zn(2+)</name>
        <dbReference type="ChEBI" id="CHEBI:29105"/>
    </cofactor>
</comment>
<sequence>MVLPYITIRRALSEVFPFLSFVLFTVLKAHVLDETPLIDTHNDLPYNIRRLVRNNLNNYSFLQNLTTDPIWGTKSCSSCHTDLVRLKAGKVGAQFWVAYVDCELQYKDAVAQTLEQIDVIKRFVQKYGEHLEFATSVDDIKAVFANKKVASLIGVEGGHSMDSRLGLLRIYYELGVRYMTLTHACNTPWADNSYVEDSVHNITPFGESIILEMNRLGMMVDLSHVSHNVMSQAIDVSLAPVIFSHSSAYAIKNHTRNVPDLILKKVMMLLVSKLYKINTIEEVIKFFSNLAHINHIVDIAGINSVGVGSDFDGVPSTPVGLEDVSKYPNLFDYLQQQNMSRWTDENLKLLAAENFLRVFRAVEEIRDQLKFMEPLQAWIPFDDLQEEAGKNEELWKCQTLLNDTYFES</sequence>
<dbReference type="SUPFAM" id="SSF51556">
    <property type="entry name" value="Metallo-dependent hydrolases"/>
    <property type="match status" value="1"/>
</dbReference>
<keyword evidence="3" id="KW-1185">Reference proteome</keyword>
<reference evidence="2" key="1">
    <citation type="submission" date="2019-08" db="EMBL/GenBank/DDBJ databases">
        <title>The genome of the North American firefly Photinus pyralis.</title>
        <authorList>
            <consortium name="Photinus pyralis genome working group"/>
            <person name="Fallon T.R."/>
            <person name="Sander Lower S.E."/>
            <person name="Weng J.-K."/>
        </authorList>
    </citation>
    <scope>NUCLEOTIDE SEQUENCE</scope>
    <source>
        <strain evidence="2">TRF0915ILg1</strain>
        <tissue evidence="2">Whole body</tissue>
    </source>
</reference>
<keyword evidence="1" id="KW-0479">Metal-binding</keyword>
<dbReference type="InterPro" id="IPR008257">
    <property type="entry name" value="Pept_M19"/>
</dbReference>
<dbReference type="EC" id="3.4.13.19" evidence="1"/>
<dbReference type="PROSITE" id="PS00869">
    <property type="entry name" value="RENAL_DIPEPTIDASE_1"/>
    <property type="match status" value="1"/>
</dbReference>
<keyword evidence="1" id="KW-0645">Protease</keyword>
<keyword evidence="1" id="KW-0325">Glycoprotein</keyword>
<dbReference type="Gene3D" id="3.20.20.140">
    <property type="entry name" value="Metal-dependent hydrolases"/>
    <property type="match status" value="1"/>
</dbReference>
<name>A0A8K0C9I2_IGNLU</name>
<comment type="caution">
    <text evidence="2">The sequence shown here is derived from an EMBL/GenBank/DDBJ whole genome shotgun (WGS) entry which is preliminary data.</text>
</comment>
<comment type="catalytic activity">
    <reaction evidence="1">
        <text>an L-aminoacyl-L-amino acid + H2O = 2 an L-alpha-amino acid</text>
        <dbReference type="Rhea" id="RHEA:48940"/>
        <dbReference type="ChEBI" id="CHEBI:15377"/>
        <dbReference type="ChEBI" id="CHEBI:59869"/>
        <dbReference type="ChEBI" id="CHEBI:77460"/>
        <dbReference type="EC" id="3.4.13.19"/>
    </reaction>
</comment>